<keyword evidence="2" id="KW-0472">Membrane</keyword>
<evidence type="ECO:0000256" key="1">
    <source>
        <dbReference type="SAM" id="MobiDB-lite"/>
    </source>
</evidence>
<proteinExistence type="predicted"/>
<accession>A0A2L0F725</accession>
<dbReference type="SUPFAM" id="SSF48452">
    <property type="entry name" value="TPR-like"/>
    <property type="match status" value="1"/>
</dbReference>
<evidence type="ECO:0000259" key="3">
    <source>
        <dbReference type="Pfam" id="PF04773"/>
    </source>
</evidence>
<gene>
    <name evidence="4" type="ORF">SOCE26_088510</name>
</gene>
<dbReference type="PANTHER" id="PTHR30273">
    <property type="entry name" value="PERIPLASMIC SIGNAL SENSOR AND SIGMA FACTOR ACTIVATOR FECR-RELATED"/>
    <property type="match status" value="1"/>
</dbReference>
<feature type="transmembrane region" description="Helical" evidence="2">
    <location>
        <begin position="53"/>
        <end position="70"/>
    </location>
</feature>
<dbReference type="GO" id="GO:0016989">
    <property type="term" value="F:sigma factor antagonist activity"/>
    <property type="evidence" value="ECO:0007669"/>
    <property type="project" value="TreeGrafter"/>
</dbReference>
<dbReference type="Proteomes" id="UP000238348">
    <property type="component" value="Chromosome"/>
</dbReference>
<organism evidence="4 5">
    <name type="scientific">Sorangium cellulosum</name>
    <name type="common">Polyangium cellulosum</name>
    <dbReference type="NCBI Taxonomy" id="56"/>
    <lineage>
        <taxon>Bacteria</taxon>
        <taxon>Pseudomonadati</taxon>
        <taxon>Myxococcota</taxon>
        <taxon>Polyangia</taxon>
        <taxon>Polyangiales</taxon>
        <taxon>Polyangiaceae</taxon>
        <taxon>Sorangium</taxon>
    </lineage>
</organism>
<evidence type="ECO:0000313" key="4">
    <source>
        <dbReference type="EMBL" id="AUX47332.1"/>
    </source>
</evidence>
<dbReference type="InterPro" id="IPR006860">
    <property type="entry name" value="FecR"/>
</dbReference>
<evidence type="ECO:0000256" key="2">
    <source>
        <dbReference type="SAM" id="Phobius"/>
    </source>
</evidence>
<dbReference type="Gene3D" id="1.25.40.10">
    <property type="entry name" value="Tetratricopeptide repeat domain"/>
    <property type="match status" value="1"/>
</dbReference>
<reference evidence="4 5" key="1">
    <citation type="submission" date="2015-09" db="EMBL/GenBank/DDBJ databases">
        <title>Sorangium comparison.</title>
        <authorList>
            <person name="Zaburannyi N."/>
            <person name="Bunk B."/>
            <person name="Overmann J."/>
            <person name="Mueller R."/>
        </authorList>
    </citation>
    <scope>NUCLEOTIDE SEQUENCE [LARGE SCALE GENOMIC DNA]</scope>
    <source>
        <strain evidence="4 5">So ce26</strain>
    </source>
</reference>
<name>A0A2L0F725_SORCE</name>
<dbReference type="EMBL" id="CP012673">
    <property type="protein sequence ID" value="AUX47332.1"/>
    <property type="molecule type" value="Genomic_DNA"/>
</dbReference>
<feature type="compositionally biased region" description="Low complexity" evidence="1">
    <location>
        <begin position="247"/>
        <end position="257"/>
    </location>
</feature>
<dbReference type="InterPro" id="IPR011990">
    <property type="entry name" value="TPR-like_helical_dom_sf"/>
</dbReference>
<dbReference type="PANTHER" id="PTHR30273:SF2">
    <property type="entry name" value="PROTEIN FECR"/>
    <property type="match status" value="1"/>
</dbReference>
<keyword evidence="2" id="KW-0812">Transmembrane</keyword>
<sequence length="426" mass="44786">MDHKPMRSRADLLSQVRSASDAGALPAERLHATRRRALVTWKATRGRRPARRLVAAFATAALLAAGLLLLPRRPALTYVVGPGAAAGQLGTWIAAEREETPLRFSEGTVVTLASGSRARVTQADAEGASLLLERGAVRARVVHASPSTRWSVHAGPFKVAVVGTEFDLAWDPDRDRLDVALHEGRVVVSGPLLGDGRTLVPGERLHVSISENRSELSRGELVETPPSAAAISPAVTSPAMAGPPPAASEAGPAAAAPQPAPPPAPPAHERQREAMAAPGWRPFVAQGRYREAMAAVEREGFERVLAGASASDLLELADAARHSGEFQRARAALLRARRLGARGRSAFVLGKLAADHLGVPGDAIPWFQTYLDEEPGGGLAEQALGRLIELRQRRGDAAGARAAAALYLQRHPGGAYTSLAQAVAAP</sequence>
<feature type="region of interest" description="Disordered" evidence="1">
    <location>
        <begin position="234"/>
        <end position="274"/>
    </location>
</feature>
<protein>
    <recommendedName>
        <fullName evidence="3">FecR protein domain-containing protein</fullName>
    </recommendedName>
</protein>
<keyword evidence="2" id="KW-1133">Transmembrane helix</keyword>
<dbReference type="InterPro" id="IPR012373">
    <property type="entry name" value="Ferrdict_sens_TM"/>
</dbReference>
<dbReference type="Gene3D" id="2.60.120.1440">
    <property type="match status" value="1"/>
</dbReference>
<evidence type="ECO:0000313" key="5">
    <source>
        <dbReference type="Proteomes" id="UP000238348"/>
    </source>
</evidence>
<feature type="domain" description="FecR protein" evidence="3">
    <location>
        <begin position="96"/>
        <end position="186"/>
    </location>
</feature>
<dbReference type="Pfam" id="PF04773">
    <property type="entry name" value="FecR"/>
    <property type="match status" value="1"/>
</dbReference>
<dbReference type="AlphaFoldDB" id="A0A2L0F725"/>